<dbReference type="PRINTS" id="PR00755">
    <property type="entry name" value="AFLATOXINBRP"/>
</dbReference>
<reference evidence="9 10" key="1">
    <citation type="submission" date="2019-08" db="EMBL/GenBank/DDBJ databases">
        <title>The genome sequence of a newly discovered highly antifungal drug resistant Aspergillus species, Aspergillus tanneri NIH 1004.</title>
        <authorList>
            <person name="Mounaud S."/>
            <person name="Singh I."/>
            <person name="Joardar V."/>
            <person name="Pakala S."/>
            <person name="Pakala S."/>
            <person name="Venepally P."/>
            <person name="Chung J.K."/>
            <person name="Losada L."/>
            <person name="Nierman W.C."/>
        </authorList>
    </citation>
    <scope>NUCLEOTIDE SEQUENCE [LARGE SCALE GENOMIC DNA]</scope>
    <source>
        <strain evidence="9 10">NIH1004</strain>
    </source>
</reference>
<dbReference type="GO" id="GO:0003677">
    <property type="term" value="F:DNA binding"/>
    <property type="evidence" value="ECO:0007669"/>
    <property type="project" value="UniProtKB-KW"/>
</dbReference>
<feature type="region of interest" description="Disordered" evidence="7">
    <location>
        <begin position="112"/>
        <end position="140"/>
    </location>
</feature>
<dbReference type="PROSITE" id="PS50048">
    <property type="entry name" value="ZN2_CY6_FUNGAL_2"/>
    <property type="match status" value="1"/>
</dbReference>
<dbReference type="SMART" id="SM00066">
    <property type="entry name" value="GAL4"/>
    <property type="match status" value="1"/>
</dbReference>
<dbReference type="InterPro" id="IPR036864">
    <property type="entry name" value="Zn2-C6_fun-type_DNA-bd_sf"/>
</dbReference>
<evidence type="ECO:0000256" key="2">
    <source>
        <dbReference type="ARBA" id="ARBA00022833"/>
    </source>
</evidence>
<keyword evidence="4" id="KW-0238">DNA-binding</keyword>
<dbReference type="PANTHER" id="PTHR47660">
    <property type="entry name" value="TRANSCRIPTION FACTOR WITH C2H2 AND ZN(2)-CYS(6) DNA BINDING DOMAIN (EUROFUNG)-RELATED-RELATED"/>
    <property type="match status" value="1"/>
</dbReference>
<feature type="compositionally biased region" description="Pro residues" evidence="7">
    <location>
        <begin position="1"/>
        <end position="10"/>
    </location>
</feature>
<name>A0A5M9MZX5_9EURO</name>
<evidence type="ECO:0000256" key="4">
    <source>
        <dbReference type="ARBA" id="ARBA00023125"/>
    </source>
</evidence>
<evidence type="ECO:0000256" key="3">
    <source>
        <dbReference type="ARBA" id="ARBA00023015"/>
    </source>
</evidence>
<dbReference type="GO" id="GO:0009893">
    <property type="term" value="P:positive regulation of metabolic process"/>
    <property type="evidence" value="ECO:0007669"/>
    <property type="project" value="UniProtKB-ARBA"/>
</dbReference>
<dbReference type="PANTHER" id="PTHR47660:SF3">
    <property type="entry name" value="FINGER DOMAIN PROTEIN, PUTATIVE (AFU_ORTHOLOGUE AFUA_4G03310)-RELATED"/>
    <property type="match status" value="1"/>
</dbReference>
<dbReference type="Pfam" id="PF00172">
    <property type="entry name" value="Zn_clus"/>
    <property type="match status" value="1"/>
</dbReference>
<evidence type="ECO:0000313" key="9">
    <source>
        <dbReference type="EMBL" id="KAA8650239.1"/>
    </source>
</evidence>
<evidence type="ECO:0000256" key="6">
    <source>
        <dbReference type="ARBA" id="ARBA00023242"/>
    </source>
</evidence>
<dbReference type="VEuPathDB" id="FungiDB:EYZ11_004443"/>
<keyword evidence="6" id="KW-0539">Nucleus</keyword>
<dbReference type="Gene3D" id="4.10.240.10">
    <property type="entry name" value="Zn(2)-C6 fungal-type DNA-binding domain"/>
    <property type="match status" value="1"/>
</dbReference>
<feature type="compositionally biased region" description="Low complexity" evidence="7">
    <location>
        <begin position="114"/>
        <end position="137"/>
    </location>
</feature>
<dbReference type="SUPFAM" id="SSF57701">
    <property type="entry name" value="Zn2/Cys6 DNA-binding domain"/>
    <property type="match status" value="1"/>
</dbReference>
<dbReference type="OrthoDB" id="2441642at2759"/>
<feature type="region of interest" description="Disordered" evidence="7">
    <location>
        <begin position="1"/>
        <end position="24"/>
    </location>
</feature>
<comment type="caution">
    <text evidence="9">The sequence shown here is derived from an EMBL/GenBank/DDBJ whole genome shotgun (WGS) entry which is preliminary data.</text>
</comment>
<accession>A0A5M9MZX5</accession>
<evidence type="ECO:0000259" key="8">
    <source>
        <dbReference type="PROSITE" id="PS50048"/>
    </source>
</evidence>
<keyword evidence="1" id="KW-0479">Metal-binding</keyword>
<keyword evidence="5" id="KW-0804">Transcription</keyword>
<dbReference type="PROSITE" id="PS00463">
    <property type="entry name" value="ZN2_CY6_FUNGAL_1"/>
    <property type="match status" value="1"/>
</dbReference>
<dbReference type="Proteomes" id="UP000324241">
    <property type="component" value="Unassembled WGS sequence"/>
</dbReference>
<dbReference type="RefSeq" id="XP_033429600.1">
    <property type="nucleotide sequence ID" value="XM_033567605.1"/>
</dbReference>
<protein>
    <recommendedName>
        <fullName evidence="8">Zn(2)-C6 fungal-type domain-containing protein</fullName>
    </recommendedName>
</protein>
<evidence type="ECO:0000256" key="5">
    <source>
        <dbReference type="ARBA" id="ARBA00023163"/>
    </source>
</evidence>
<dbReference type="GO" id="GO:0000981">
    <property type="term" value="F:DNA-binding transcription factor activity, RNA polymerase II-specific"/>
    <property type="evidence" value="ECO:0007669"/>
    <property type="project" value="InterPro"/>
</dbReference>
<keyword evidence="3" id="KW-0805">Transcription regulation</keyword>
<organism evidence="9 10">
    <name type="scientific">Aspergillus tanneri</name>
    <dbReference type="NCBI Taxonomy" id="1220188"/>
    <lineage>
        <taxon>Eukaryota</taxon>
        <taxon>Fungi</taxon>
        <taxon>Dikarya</taxon>
        <taxon>Ascomycota</taxon>
        <taxon>Pezizomycotina</taxon>
        <taxon>Eurotiomycetes</taxon>
        <taxon>Eurotiomycetidae</taxon>
        <taxon>Eurotiales</taxon>
        <taxon>Aspergillaceae</taxon>
        <taxon>Aspergillus</taxon>
        <taxon>Aspergillus subgen. Circumdati</taxon>
    </lineage>
</organism>
<evidence type="ECO:0000256" key="1">
    <source>
        <dbReference type="ARBA" id="ARBA00022723"/>
    </source>
</evidence>
<dbReference type="GO" id="GO:0008270">
    <property type="term" value="F:zinc ion binding"/>
    <property type="evidence" value="ECO:0007669"/>
    <property type="project" value="InterPro"/>
</dbReference>
<dbReference type="GeneID" id="54325623"/>
<dbReference type="EMBL" id="QUQM01000001">
    <property type="protein sequence ID" value="KAA8650239.1"/>
    <property type="molecule type" value="Genomic_DNA"/>
</dbReference>
<dbReference type="AlphaFoldDB" id="A0A5M9MZX5"/>
<dbReference type="InterPro" id="IPR001138">
    <property type="entry name" value="Zn2Cys6_DnaBD"/>
</dbReference>
<proteinExistence type="predicted"/>
<dbReference type="CDD" id="cd00067">
    <property type="entry name" value="GAL4"/>
    <property type="match status" value="1"/>
</dbReference>
<sequence>MRSAPYPRPTPAKDQQRPPRKKACKSCTKSKVRCNLERPACSRCRSLARPCEYTVPLPEAPASEPDPFSPAGINYAAPGGSNTSGYYPNTSVFDASPLDAAGVDMPLLPYSTPSSWSRSSGQSRRQRQVSSGRNQNQGTGLDFTDVVLVPSVNAEDIRDRWLRPYILPPLGRDEVPKVYHPFTVQYISRVLSTYPRYMLKEGGVPPIIHSAQRHGTEMPRSLANCYSLVRMWEQAVPGSEMMVMNTVEQEMERLAEEPPSQNDYDCLAAFQAYLIYSIMIYFSPLSSTSTITDKTMITLMELAFRTARSGLFCASELARTRPTWEAWIQVAAKRRSIFTMYMFSSVYNADRLLPNFVADELRGVYAPGNKALWEAGDRESWGREYDRYLLDWEDGQLEISELWRSEQTGSVERRKRIERWVQTVDEFGMMMFAVCAHIHGC</sequence>
<gene>
    <name evidence="9" type="ORF">ATNIH1004_002921</name>
</gene>
<keyword evidence="2" id="KW-0862">Zinc</keyword>
<evidence type="ECO:0000256" key="7">
    <source>
        <dbReference type="SAM" id="MobiDB-lite"/>
    </source>
</evidence>
<evidence type="ECO:0000313" key="10">
    <source>
        <dbReference type="Proteomes" id="UP000324241"/>
    </source>
</evidence>
<feature type="domain" description="Zn(2)-C6 fungal-type" evidence="8">
    <location>
        <begin position="23"/>
        <end position="53"/>
    </location>
</feature>